<dbReference type="EMBL" id="BMSA01000003">
    <property type="protein sequence ID" value="GGT40948.1"/>
    <property type="molecule type" value="Genomic_DNA"/>
</dbReference>
<dbReference type="Proteomes" id="UP000646776">
    <property type="component" value="Unassembled WGS sequence"/>
</dbReference>
<feature type="signal peptide" evidence="9">
    <location>
        <begin position="1"/>
        <end position="27"/>
    </location>
</feature>
<keyword evidence="6 7" id="KW-0034">Amyloid</keyword>
<comment type="caution">
    <text evidence="11">The sequence shown here is derived from an EMBL/GenBank/DDBJ whole genome shotgun (WGS) entry which is preliminary data.</text>
</comment>
<evidence type="ECO:0000313" key="12">
    <source>
        <dbReference type="Proteomes" id="UP000646776"/>
    </source>
</evidence>
<feature type="domain" description="Chaplin" evidence="10">
    <location>
        <begin position="38"/>
        <end position="78"/>
    </location>
</feature>
<evidence type="ECO:0000256" key="1">
    <source>
        <dbReference type="ARBA" id="ARBA00004191"/>
    </source>
</evidence>
<reference evidence="11" key="2">
    <citation type="submission" date="2020-09" db="EMBL/GenBank/DDBJ databases">
        <authorList>
            <person name="Sun Q."/>
            <person name="Ohkuma M."/>
        </authorList>
    </citation>
    <scope>NUCLEOTIDE SEQUENCE</scope>
    <source>
        <strain evidence="11">JCM 4125</strain>
    </source>
</reference>
<keyword evidence="4 9" id="KW-0732">Signal</keyword>
<keyword evidence="5" id="KW-0130">Cell adhesion</keyword>
<keyword evidence="3" id="KW-0964">Secreted</keyword>
<feature type="compositionally biased region" description="Basic and acidic residues" evidence="8">
    <location>
        <begin position="84"/>
        <end position="109"/>
    </location>
</feature>
<accession>A0A918LR99</accession>
<protein>
    <recommendedName>
        <fullName evidence="10">Chaplin domain-containing protein</fullName>
    </recommendedName>
</protein>
<evidence type="ECO:0000259" key="10">
    <source>
        <dbReference type="PROSITE" id="PS51884"/>
    </source>
</evidence>
<dbReference type="InterPro" id="IPR005528">
    <property type="entry name" value="ChpA-H"/>
</dbReference>
<sequence>MSRIAKVAAVALGTSAVVVSGAGLAMADSGAQAAAVGSPGVLSGNVVQAPIHVPINVCGNTISIIGALNPAFGNKCANVSGHHHKEDGYKDGGHKDGGHKDGGHQDGSHQDGSYGYGD</sequence>
<dbReference type="Pfam" id="PF03777">
    <property type="entry name" value="ChpA-C"/>
    <property type="match status" value="1"/>
</dbReference>
<evidence type="ECO:0000256" key="9">
    <source>
        <dbReference type="SAM" id="SignalP"/>
    </source>
</evidence>
<evidence type="ECO:0000256" key="3">
    <source>
        <dbReference type="ARBA" id="ARBA00022525"/>
    </source>
</evidence>
<evidence type="ECO:0000256" key="8">
    <source>
        <dbReference type="SAM" id="MobiDB-lite"/>
    </source>
</evidence>
<evidence type="ECO:0000256" key="2">
    <source>
        <dbReference type="ARBA" id="ARBA00022512"/>
    </source>
</evidence>
<evidence type="ECO:0000313" key="11">
    <source>
        <dbReference type="EMBL" id="GGT40948.1"/>
    </source>
</evidence>
<evidence type="ECO:0000256" key="5">
    <source>
        <dbReference type="ARBA" id="ARBA00022889"/>
    </source>
</evidence>
<keyword evidence="2" id="KW-0134">Cell wall</keyword>
<dbReference type="RefSeq" id="WP_189709238.1">
    <property type="nucleotide sequence ID" value="NZ_BMSA01000003.1"/>
</dbReference>
<evidence type="ECO:0000256" key="6">
    <source>
        <dbReference type="ARBA" id="ARBA00023087"/>
    </source>
</evidence>
<reference evidence="11" key="1">
    <citation type="journal article" date="2014" name="Int. J. Syst. Evol. Microbiol.">
        <title>Complete genome sequence of Corynebacterium casei LMG S-19264T (=DSM 44701T), isolated from a smear-ripened cheese.</title>
        <authorList>
            <consortium name="US DOE Joint Genome Institute (JGI-PGF)"/>
            <person name="Walter F."/>
            <person name="Albersmeier A."/>
            <person name="Kalinowski J."/>
            <person name="Ruckert C."/>
        </authorList>
    </citation>
    <scope>NUCLEOTIDE SEQUENCE</scope>
    <source>
        <strain evidence="11">JCM 4125</strain>
    </source>
</reference>
<feature type="region of interest" description="Disordered" evidence="8">
    <location>
        <begin position="79"/>
        <end position="118"/>
    </location>
</feature>
<dbReference type="AlphaFoldDB" id="A0A918LR99"/>
<evidence type="ECO:0000256" key="4">
    <source>
        <dbReference type="ARBA" id="ARBA00022729"/>
    </source>
</evidence>
<dbReference type="GO" id="GO:0007155">
    <property type="term" value="P:cell adhesion"/>
    <property type="evidence" value="ECO:0007669"/>
    <property type="project" value="UniProtKB-KW"/>
</dbReference>
<feature type="chain" id="PRO_5036743032" description="Chaplin domain-containing protein" evidence="9">
    <location>
        <begin position="28"/>
        <end position="118"/>
    </location>
</feature>
<name>A0A918LR99_9ACTN</name>
<gene>
    <name evidence="11" type="ORF">GCM10010226_16700</name>
</gene>
<comment type="subcellular location">
    <subcellularLocation>
        <location evidence="1">Secreted</location>
        <location evidence="1">Cell wall</location>
    </subcellularLocation>
</comment>
<evidence type="ECO:0000256" key="7">
    <source>
        <dbReference type="PROSITE-ProRule" id="PRU01232"/>
    </source>
</evidence>
<keyword evidence="12" id="KW-1185">Reference proteome</keyword>
<organism evidence="11 12">
    <name type="scientific">Streptomyces phaeofaciens</name>
    <dbReference type="NCBI Taxonomy" id="68254"/>
    <lineage>
        <taxon>Bacteria</taxon>
        <taxon>Bacillati</taxon>
        <taxon>Actinomycetota</taxon>
        <taxon>Actinomycetes</taxon>
        <taxon>Kitasatosporales</taxon>
        <taxon>Streptomycetaceae</taxon>
        <taxon>Streptomyces</taxon>
    </lineage>
</organism>
<proteinExistence type="predicted"/>
<dbReference type="PROSITE" id="PS51884">
    <property type="entry name" value="CHAPLIN"/>
    <property type="match status" value="1"/>
</dbReference>